<dbReference type="Proteomes" id="UP001239083">
    <property type="component" value="Unassembled WGS sequence"/>
</dbReference>
<name>A0ABU0R9E9_9MICO</name>
<gene>
    <name evidence="3" type="ORF">QFZ26_002262</name>
</gene>
<feature type="transmembrane region" description="Helical" evidence="2">
    <location>
        <begin position="59"/>
        <end position="78"/>
    </location>
</feature>
<evidence type="ECO:0000313" key="4">
    <source>
        <dbReference type="Proteomes" id="UP001239083"/>
    </source>
</evidence>
<dbReference type="EMBL" id="JAUSYY010000001">
    <property type="protein sequence ID" value="MDQ0894707.1"/>
    <property type="molecule type" value="Genomic_DNA"/>
</dbReference>
<reference evidence="3 4" key="1">
    <citation type="submission" date="2023-07" db="EMBL/GenBank/DDBJ databases">
        <title>Comparative genomics of wheat-associated soil bacteria to identify genetic determinants of phenazine resistance.</title>
        <authorList>
            <person name="Mouncey N."/>
        </authorList>
    </citation>
    <scope>NUCLEOTIDE SEQUENCE [LARGE SCALE GENOMIC DNA]</scope>
    <source>
        <strain evidence="3 4">V3I3</strain>
    </source>
</reference>
<comment type="caution">
    <text evidence="3">The sequence shown here is derived from an EMBL/GenBank/DDBJ whole genome shotgun (WGS) entry which is preliminary data.</text>
</comment>
<evidence type="ECO:0000313" key="3">
    <source>
        <dbReference type="EMBL" id="MDQ0894707.1"/>
    </source>
</evidence>
<keyword evidence="2" id="KW-0812">Transmembrane</keyword>
<feature type="compositionally biased region" description="Polar residues" evidence="1">
    <location>
        <begin position="1"/>
        <end position="10"/>
    </location>
</feature>
<accession>A0ABU0R9E9</accession>
<dbReference type="RefSeq" id="WP_307042163.1">
    <property type="nucleotide sequence ID" value="NZ_JAUSYY010000001.1"/>
</dbReference>
<protein>
    <submittedName>
        <fullName evidence="3">Uncharacterized protein</fullName>
    </submittedName>
</protein>
<keyword evidence="2" id="KW-1133">Transmembrane helix</keyword>
<sequence>MNASAETPGTTPEHPTDTDAAVTAVIAGWNDRAHDEPASPSDTGAAASAHARPTVRWGALVWSLLFGALAGTALWIMLDPDRREATGEWLTTLSPLAAALYAVVVLGIIVALFGIVGLIRRGERATR</sequence>
<evidence type="ECO:0000256" key="2">
    <source>
        <dbReference type="SAM" id="Phobius"/>
    </source>
</evidence>
<feature type="transmembrane region" description="Helical" evidence="2">
    <location>
        <begin position="98"/>
        <end position="119"/>
    </location>
</feature>
<evidence type="ECO:0000256" key="1">
    <source>
        <dbReference type="SAM" id="MobiDB-lite"/>
    </source>
</evidence>
<keyword evidence="4" id="KW-1185">Reference proteome</keyword>
<organism evidence="3 4">
    <name type="scientific">Agromyces ramosus</name>
    <dbReference type="NCBI Taxonomy" id="33879"/>
    <lineage>
        <taxon>Bacteria</taxon>
        <taxon>Bacillati</taxon>
        <taxon>Actinomycetota</taxon>
        <taxon>Actinomycetes</taxon>
        <taxon>Micrococcales</taxon>
        <taxon>Microbacteriaceae</taxon>
        <taxon>Agromyces</taxon>
    </lineage>
</organism>
<proteinExistence type="predicted"/>
<feature type="region of interest" description="Disordered" evidence="1">
    <location>
        <begin position="1"/>
        <end position="20"/>
    </location>
</feature>
<keyword evidence="2" id="KW-0472">Membrane</keyword>